<proteinExistence type="predicted"/>
<accession>A0A4C1WJ50</accession>
<keyword evidence="1" id="KW-0812">Transmembrane</keyword>
<evidence type="ECO:0000313" key="3">
    <source>
        <dbReference type="Proteomes" id="UP000299102"/>
    </source>
</evidence>
<name>A0A4C1WJ50_EUMVA</name>
<feature type="transmembrane region" description="Helical" evidence="1">
    <location>
        <begin position="92"/>
        <end position="113"/>
    </location>
</feature>
<comment type="caution">
    <text evidence="2">The sequence shown here is derived from an EMBL/GenBank/DDBJ whole genome shotgun (WGS) entry which is preliminary data.</text>
</comment>
<reference evidence="2 3" key="1">
    <citation type="journal article" date="2019" name="Commun. Biol.">
        <title>The bagworm genome reveals a unique fibroin gene that provides high tensile strength.</title>
        <authorList>
            <person name="Kono N."/>
            <person name="Nakamura H."/>
            <person name="Ohtoshi R."/>
            <person name="Tomita M."/>
            <person name="Numata K."/>
            <person name="Arakawa K."/>
        </authorList>
    </citation>
    <scope>NUCLEOTIDE SEQUENCE [LARGE SCALE GENOMIC DNA]</scope>
</reference>
<gene>
    <name evidence="2" type="ORF">EVAR_48354_1</name>
</gene>
<dbReference type="Proteomes" id="UP000299102">
    <property type="component" value="Unassembled WGS sequence"/>
</dbReference>
<keyword evidence="3" id="KW-1185">Reference proteome</keyword>
<keyword evidence="1" id="KW-1133">Transmembrane helix</keyword>
<organism evidence="2 3">
    <name type="scientific">Eumeta variegata</name>
    <name type="common">Bagworm moth</name>
    <name type="synonym">Eumeta japonica</name>
    <dbReference type="NCBI Taxonomy" id="151549"/>
    <lineage>
        <taxon>Eukaryota</taxon>
        <taxon>Metazoa</taxon>
        <taxon>Ecdysozoa</taxon>
        <taxon>Arthropoda</taxon>
        <taxon>Hexapoda</taxon>
        <taxon>Insecta</taxon>
        <taxon>Pterygota</taxon>
        <taxon>Neoptera</taxon>
        <taxon>Endopterygota</taxon>
        <taxon>Lepidoptera</taxon>
        <taxon>Glossata</taxon>
        <taxon>Ditrysia</taxon>
        <taxon>Tineoidea</taxon>
        <taxon>Psychidae</taxon>
        <taxon>Oiketicinae</taxon>
        <taxon>Eumeta</taxon>
    </lineage>
</organism>
<sequence>MWRSRMVAGARMTALRERACGASRETRPSVILTTTSAFRRHLRVFTSRLPPSPDDATVREVHTLGSHSTELQIFTVHIDTATTYVDPSVLKIVIVLVTLVMVMVMVMIMVMVISSGQPALRQRL</sequence>
<keyword evidence="1" id="KW-0472">Membrane</keyword>
<evidence type="ECO:0000256" key="1">
    <source>
        <dbReference type="SAM" id="Phobius"/>
    </source>
</evidence>
<dbReference type="AlphaFoldDB" id="A0A4C1WJ50"/>
<protein>
    <submittedName>
        <fullName evidence="2">Uncharacterized protein</fullName>
    </submittedName>
</protein>
<dbReference type="EMBL" id="BGZK01000578">
    <property type="protein sequence ID" value="GBP51261.1"/>
    <property type="molecule type" value="Genomic_DNA"/>
</dbReference>
<evidence type="ECO:0000313" key="2">
    <source>
        <dbReference type="EMBL" id="GBP51261.1"/>
    </source>
</evidence>